<feature type="region of interest" description="Disordered" evidence="1">
    <location>
        <begin position="1"/>
        <end position="80"/>
    </location>
</feature>
<evidence type="ECO:0000256" key="1">
    <source>
        <dbReference type="SAM" id="MobiDB-lite"/>
    </source>
</evidence>
<organism evidence="2 3">
    <name type="scientific">Aspergillus terreus (strain NIH 2624 / FGSC A1156)</name>
    <dbReference type="NCBI Taxonomy" id="341663"/>
    <lineage>
        <taxon>Eukaryota</taxon>
        <taxon>Fungi</taxon>
        <taxon>Dikarya</taxon>
        <taxon>Ascomycota</taxon>
        <taxon>Pezizomycotina</taxon>
        <taxon>Eurotiomycetes</taxon>
        <taxon>Eurotiomycetidae</taxon>
        <taxon>Eurotiales</taxon>
        <taxon>Aspergillaceae</taxon>
        <taxon>Aspergillus</taxon>
        <taxon>Aspergillus subgen. Circumdati</taxon>
    </lineage>
</organism>
<name>Q0CIU3_ASPTN</name>
<dbReference type="RefSeq" id="XP_001215569.1">
    <property type="nucleotide sequence ID" value="XM_001215569.1"/>
</dbReference>
<dbReference type="HOGENOM" id="CLU_1970093_0_0_1"/>
<gene>
    <name evidence="2" type="ORF">ATEG_06391</name>
</gene>
<evidence type="ECO:0000313" key="2">
    <source>
        <dbReference type="EMBL" id="EAU32935.1"/>
    </source>
</evidence>
<reference evidence="3" key="1">
    <citation type="submission" date="2005-09" db="EMBL/GenBank/DDBJ databases">
        <title>Annotation of the Aspergillus terreus NIH2624 genome.</title>
        <authorList>
            <person name="Birren B.W."/>
            <person name="Lander E.S."/>
            <person name="Galagan J.E."/>
            <person name="Nusbaum C."/>
            <person name="Devon K."/>
            <person name="Henn M."/>
            <person name="Ma L.-J."/>
            <person name="Jaffe D.B."/>
            <person name="Butler J."/>
            <person name="Alvarez P."/>
            <person name="Gnerre S."/>
            <person name="Grabherr M."/>
            <person name="Kleber M."/>
            <person name="Mauceli E.W."/>
            <person name="Brockman W."/>
            <person name="Rounsley S."/>
            <person name="Young S.K."/>
            <person name="LaButti K."/>
            <person name="Pushparaj V."/>
            <person name="DeCaprio D."/>
            <person name="Crawford M."/>
            <person name="Koehrsen M."/>
            <person name="Engels R."/>
            <person name="Montgomery P."/>
            <person name="Pearson M."/>
            <person name="Howarth C."/>
            <person name="Larson L."/>
            <person name="Luoma S."/>
            <person name="White J."/>
            <person name="Alvarado L."/>
            <person name="Kodira C.D."/>
            <person name="Zeng Q."/>
            <person name="Oleary S."/>
            <person name="Yandava C."/>
            <person name="Denning D.W."/>
            <person name="Nierman W.C."/>
            <person name="Milne T."/>
            <person name="Madden K."/>
        </authorList>
    </citation>
    <scope>NUCLEOTIDE SEQUENCE [LARGE SCALE GENOMIC DNA]</scope>
    <source>
        <strain evidence="3">NIH 2624 / FGSC A1156</strain>
    </source>
</reference>
<dbReference type="AlphaFoldDB" id="Q0CIU3"/>
<dbReference type="GeneID" id="4322123"/>
<feature type="compositionally biased region" description="Low complexity" evidence="1">
    <location>
        <begin position="38"/>
        <end position="50"/>
    </location>
</feature>
<proteinExistence type="predicted"/>
<evidence type="ECO:0000313" key="3">
    <source>
        <dbReference type="Proteomes" id="UP000007963"/>
    </source>
</evidence>
<dbReference type="VEuPathDB" id="FungiDB:ATEG_06391"/>
<dbReference type="OrthoDB" id="5425892at2759"/>
<protein>
    <submittedName>
        <fullName evidence="2">Uncharacterized protein</fullName>
    </submittedName>
</protein>
<feature type="compositionally biased region" description="Basic and acidic residues" evidence="1">
    <location>
        <begin position="28"/>
        <end position="37"/>
    </location>
</feature>
<feature type="compositionally biased region" description="Basic and acidic residues" evidence="1">
    <location>
        <begin position="71"/>
        <end position="80"/>
    </location>
</feature>
<dbReference type="EMBL" id="CH476602">
    <property type="protein sequence ID" value="EAU32935.1"/>
    <property type="molecule type" value="Genomic_DNA"/>
</dbReference>
<dbReference type="Proteomes" id="UP000007963">
    <property type="component" value="Unassembled WGS sequence"/>
</dbReference>
<sequence length="127" mass="14687">MSASDHQNVFPGPPTGFSEFQTVVRPGDASRLRRSATDRPYPSSSSSTDPPKTDNEEIVEPWKTNLTRRQTWNDKSDSEEIVKAWKPTPNRRQSWNEQEMRHQFQSHLFNLEEGKKTGFTEVSHEVQ</sequence>
<accession>Q0CIU3</accession>